<dbReference type="InterPro" id="IPR011059">
    <property type="entry name" value="Metal-dep_hydrolase_composite"/>
</dbReference>
<protein>
    <recommendedName>
        <fullName evidence="3">Amidohydrolase-related domain-containing protein</fullName>
    </recommendedName>
</protein>
<accession>A0ABR8SMJ9</accession>
<evidence type="ECO:0000313" key="2">
    <source>
        <dbReference type="Proteomes" id="UP000603641"/>
    </source>
</evidence>
<sequence length="290" mass="33106">MRYIIERPLQSLGTDTVLSYLVDSQKISYVSQGPLRMNVMKMSMHGLKMIPGHISPLMSLNRLPIEKVRQTISERVRIGTTTLLASAEVNYLHEAETELKRTRHLLISSSIDYCIGLSMSPEKITPQMMSFCRKQKIPFIQLICKDFAQLTHVIWERISEANFSYGTVIFPTFPANIDQKLKNTWQKKWNELSVKHQIPTLFHDLCETEAISLPSLKMLGLYPVKGGLFTGSDADYCIYRTDVIDDTLQAVIVRGKIVFTDNHPETHQGFGKEIIVVKTRRFGESLVSRV</sequence>
<proteinExistence type="predicted"/>
<gene>
    <name evidence="1" type="ORF">H9648_11690</name>
</gene>
<evidence type="ECO:0000313" key="1">
    <source>
        <dbReference type="EMBL" id="MBD7964715.1"/>
    </source>
</evidence>
<reference evidence="1 2" key="1">
    <citation type="submission" date="2020-08" db="EMBL/GenBank/DDBJ databases">
        <title>A Genomic Blueprint of the Chicken Gut Microbiome.</title>
        <authorList>
            <person name="Gilroy R."/>
            <person name="Ravi A."/>
            <person name="Getino M."/>
            <person name="Pursley I."/>
            <person name="Horton D.L."/>
            <person name="Alikhan N.-F."/>
            <person name="Baker D."/>
            <person name="Gharbi K."/>
            <person name="Hall N."/>
            <person name="Watson M."/>
            <person name="Adriaenssens E.M."/>
            <person name="Foster-Nyarko E."/>
            <person name="Jarju S."/>
            <person name="Secka A."/>
            <person name="Antonio M."/>
            <person name="Oren A."/>
            <person name="Chaudhuri R."/>
            <person name="La Ragione R.M."/>
            <person name="Hildebrand F."/>
            <person name="Pallen M.J."/>
        </authorList>
    </citation>
    <scope>NUCLEOTIDE SEQUENCE [LARGE SCALE GENOMIC DNA]</scope>
    <source>
        <strain evidence="1 2">Sa2CUA10</strain>
    </source>
</reference>
<organism evidence="1 2">
    <name type="scientific">Fictibacillus norfolkensis</name>
    <dbReference type="NCBI Taxonomy" id="2762233"/>
    <lineage>
        <taxon>Bacteria</taxon>
        <taxon>Bacillati</taxon>
        <taxon>Bacillota</taxon>
        <taxon>Bacilli</taxon>
        <taxon>Bacillales</taxon>
        <taxon>Fictibacillaceae</taxon>
        <taxon>Fictibacillus</taxon>
    </lineage>
</organism>
<evidence type="ECO:0008006" key="3">
    <source>
        <dbReference type="Google" id="ProtNLM"/>
    </source>
</evidence>
<dbReference type="Proteomes" id="UP000603641">
    <property type="component" value="Unassembled WGS sequence"/>
</dbReference>
<comment type="caution">
    <text evidence="1">The sequence shown here is derived from an EMBL/GenBank/DDBJ whole genome shotgun (WGS) entry which is preliminary data.</text>
</comment>
<dbReference type="EMBL" id="JACSQM010000004">
    <property type="protein sequence ID" value="MBD7964715.1"/>
    <property type="molecule type" value="Genomic_DNA"/>
</dbReference>
<dbReference type="SUPFAM" id="SSF51338">
    <property type="entry name" value="Composite domain of metallo-dependent hydrolases"/>
    <property type="match status" value="1"/>
</dbReference>
<name>A0ABR8SMJ9_9BACL</name>
<keyword evidence="2" id="KW-1185">Reference proteome</keyword>
<dbReference type="RefSeq" id="WP_191753981.1">
    <property type="nucleotide sequence ID" value="NZ_JACSQM010000004.1"/>
</dbReference>